<dbReference type="PROSITE" id="PS50830">
    <property type="entry name" value="TNASE_3"/>
    <property type="match status" value="1"/>
</dbReference>
<keyword evidence="7" id="KW-1185">Reference proteome</keyword>
<dbReference type="OrthoDB" id="4376109at2"/>
<dbReference type="SUPFAM" id="SSF50199">
    <property type="entry name" value="Staphylococcal nuclease"/>
    <property type="match status" value="1"/>
</dbReference>
<reference evidence="7" key="1">
    <citation type="submission" date="2016-09" db="EMBL/GenBank/DDBJ databases">
        <authorList>
            <person name="Gulvik C.A."/>
        </authorList>
    </citation>
    <scope>NUCLEOTIDE SEQUENCE [LARGE SCALE GENOMIC DNA]</scope>
    <source>
        <strain evidence="7">LMG 8895</strain>
    </source>
</reference>
<keyword evidence="4" id="KW-0732">Signal</keyword>
<feature type="signal peptide" evidence="4">
    <location>
        <begin position="1"/>
        <end position="21"/>
    </location>
</feature>
<proteinExistence type="predicted"/>
<sequence>MKKLKIIIIGLLLVFFSTGCSQVSKEIKDKVNFNNKTVQENKYSDLPKETKISVEVSRFIDGDTTEFIINDTSVVTRYLLIDTPETVKRGLDVQPFGKEASNRTKELLEQANIIELMIDKGNPTDMTDSKRLLSYVFVDGELLQDILVKEGLARVAVYDSNNVRFLSTLEKSAEIAKNNKVGIWSIDGYVTNHGYNYEKRN</sequence>
<name>A0A1E5H0X8_9ENTE</name>
<feature type="chain" id="PRO_5039276548" description="TNase-like domain-containing protein" evidence="4">
    <location>
        <begin position="22"/>
        <end position="201"/>
    </location>
</feature>
<dbReference type="PROSITE" id="PS51257">
    <property type="entry name" value="PROKAR_LIPOPROTEIN"/>
    <property type="match status" value="1"/>
</dbReference>
<dbReference type="InterPro" id="IPR035437">
    <property type="entry name" value="SNase_OB-fold_sf"/>
</dbReference>
<accession>A0A1E5H0X8</accession>
<evidence type="ECO:0000256" key="1">
    <source>
        <dbReference type="ARBA" id="ARBA00022722"/>
    </source>
</evidence>
<dbReference type="Pfam" id="PF00565">
    <property type="entry name" value="SNase"/>
    <property type="match status" value="1"/>
</dbReference>
<feature type="domain" description="TNase-like" evidence="5">
    <location>
        <begin position="50"/>
        <end position="186"/>
    </location>
</feature>
<dbReference type="Gene3D" id="2.40.50.90">
    <property type="match status" value="1"/>
</dbReference>
<keyword evidence="3" id="KW-0378">Hydrolase</keyword>
<dbReference type="GO" id="GO:0004519">
    <property type="term" value="F:endonuclease activity"/>
    <property type="evidence" value="ECO:0007669"/>
    <property type="project" value="UniProtKB-KW"/>
</dbReference>
<dbReference type="SMART" id="SM00318">
    <property type="entry name" value="SNc"/>
    <property type="match status" value="1"/>
</dbReference>
<dbReference type="PANTHER" id="PTHR12302:SF3">
    <property type="entry name" value="SERINE_THREONINE-PROTEIN KINASE 31"/>
    <property type="match status" value="1"/>
</dbReference>
<dbReference type="Proteomes" id="UP000095094">
    <property type="component" value="Unassembled WGS sequence"/>
</dbReference>
<evidence type="ECO:0000256" key="3">
    <source>
        <dbReference type="ARBA" id="ARBA00022801"/>
    </source>
</evidence>
<evidence type="ECO:0000256" key="2">
    <source>
        <dbReference type="ARBA" id="ARBA00022759"/>
    </source>
</evidence>
<dbReference type="RefSeq" id="WP_069662528.1">
    <property type="nucleotide sequence ID" value="NZ_JBHUJJ010000002.1"/>
</dbReference>
<dbReference type="AlphaFoldDB" id="A0A1E5H0X8"/>
<dbReference type="InterPro" id="IPR016071">
    <property type="entry name" value="Staphylococal_nuclease_OB-fold"/>
</dbReference>
<organism evidence="6 7">
    <name type="scientific">Enterococcus termitis</name>
    <dbReference type="NCBI Taxonomy" id="332950"/>
    <lineage>
        <taxon>Bacteria</taxon>
        <taxon>Bacillati</taxon>
        <taxon>Bacillota</taxon>
        <taxon>Bacilli</taxon>
        <taxon>Lactobacillales</taxon>
        <taxon>Enterococcaceae</taxon>
        <taxon>Enterococcus</taxon>
    </lineage>
</organism>
<keyword evidence="2" id="KW-0255">Endonuclease</keyword>
<evidence type="ECO:0000313" key="6">
    <source>
        <dbReference type="EMBL" id="OEG18679.1"/>
    </source>
</evidence>
<dbReference type="GO" id="GO:0016787">
    <property type="term" value="F:hydrolase activity"/>
    <property type="evidence" value="ECO:0007669"/>
    <property type="project" value="UniProtKB-KW"/>
</dbReference>
<keyword evidence="1" id="KW-0540">Nuclease</keyword>
<dbReference type="PANTHER" id="PTHR12302">
    <property type="entry name" value="EBNA2 BINDING PROTEIN P100"/>
    <property type="match status" value="1"/>
</dbReference>
<evidence type="ECO:0000256" key="4">
    <source>
        <dbReference type="SAM" id="SignalP"/>
    </source>
</evidence>
<evidence type="ECO:0000259" key="5">
    <source>
        <dbReference type="PROSITE" id="PS50830"/>
    </source>
</evidence>
<protein>
    <recommendedName>
        <fullName evidence="5">TNase-like domain-containing protein</fullName>
    </recommendedName>
</protein>
<comment type="caution">
    <text evidence="6">The sequence shown here is derived from an EMBL/GenBank/DDBJ whole genome shotgun (WGS) entry which is preliminary data.</text>
</comment>
<evidence type="ECO:0000313" key="7">
    <source>
        <dbReference type="Proteomes" id="UP000095094"/>
    </source>
</evidence>
<dbReference type="EMBL" id="MIJY01000005">
    <property type="protein sequence ID" value="OEG18679.1"/>
    <property type="molecule type" value="Genomic_DNA"/>
</dbReference>
<gene>
    <name evidence="6" type="ORF">BCR25_15885</name>
</gene>